<evidence type="ECO:0000313" key="6">
    <source>
        <dbReference type="Proteomes" id="UP000320338"/>
    </source>
</evidence>
<dbReference type="SUPFAM" id="SSF56176">
    <property type="entry name" value="FAD-binding/transporter-associated domain-like"/>
    <property type="match status" value="1"/>
</dbReference>
<dbReference type="InterPro" id="IPR016167">
    <property type="entry name" value="FAD-bd_PCMH_sub1"/>
</dbReference>
<dbReference type="InterPro" id="IPR016169">
    <property type="entry name" value="FAD-bd_PCMH_sub2"/>
</dbReference>
<protein>
    <submittedName>
        <fullName evidence="5">Carbon monoxide dehydrogenase</fullName>
    </submittedName>
</protein>
<accession>A0A4Y3WSW3</accession>
<sequence length="295" mass="30273">MKPPKFMYCDPDSVEEAVALKSRYGHDSLVLAGGQSLMPMLNMRLANPEVLIDINRVTDLQQITRDGDVLEIGAGVRQSVLETDPAVAAAVPLLGLVVPYIGHIENRHRGTVGGSLAHADAAAELPCAAVTLDATIVVQGTEGRREVPAREFFEGFMTNCCAPDELVVAVRFPVTPAAAGSAFVEHARRQGDFALAAAAAVVTLDAQGHIASAAVGVAGISGTPVRATAVQDALVGGPTTTEAIAAAAAAVGDSVNAADDMHATGTYRRHLAVTVVKRAITAAVGNAAAVERNGS</sequence>
<dbReference type="Pfam" id="PF03450">
    <property type="entry name" value="CO_deh_flav_C"/>
    <property type="match status" value="1"/>
</dbReference>
<evidence type="ECO:0000256" key="3">
    <source>
        <dbReference type="ARBA" id="ARBA00023002"/>
    </source>
</evidence>
<keyword evidence="6" id="KW-1185">Reference proteome</keyword>
<dbReference type="Pfam" id="PF00941">
    <property type="entry name" value="FAD_binding_5"/>
    <property type="match status" value="1"/>
</dbReference>
<dbReference type="InterPro" id="IPR002346">
    <property type="entry name" value="Mopterin_DH_FAD-bd"/>
</dbReference>
<dbReference type="Gene3D" id="3.30.390.50">
    <property type="entry name" value="CO dehydrogenase flavoprotein, C-terminal domain"/>
    <property type="match status" value="1"/>
</dbReference>
<dbReference type="InterPro" id="IPR036318">
    <property type="entry name" value="FAD-bd_PCMH-like_sf"/>
</dbReference>
<dbReference type="InterPro" id="IPR051312">
    <property type="entry name" value="Diverse_Substr_Oxidored"/>
</dbReference>
<evidence type="ECO:0000256" key="1">
    <source>
        <dbReference type="ARBA" id="ARBA00022630"/>
    </source>
</evidence>
<dbReference type="InterPro" id="IPR016166">
    <property type="entry name" value="FAD-bd_PCMH"/>
</dbReference>
<dbReference type="OrthoDB" id="9793944at2"/>
<keyword evidence="1" id="KW-0285">Flavoprotein</keyword>
<dbReference type="Proteomes" id="UP000320338">
    <property type="component" value="Unassembled WGS sequence"/>
</dbReference>
<dbReference type="PROSITE" id="PS51387">
    <property type="entry name" value="FAD_PCMH"/>
    <property type="match status" value="1"/>
</dbReference>
<keyword evidence="3" id="KW-0560">Oxidoreductase</keyword>
<dbReference type="EMBL" id="BJNG01000034">
    <property type="protein sequence ID" value="GEC21391.1"/>
    <property type="molecule type" value="Genomic_DNA"/>
</dbReference>
<dbReference type="PANTHER" id="PTHR42659:SF2">
    <property type="entry name" value="XANTHINE DEHYDROGENASE SUBUNIT C-RELATED"/>
    <property type="match status" value="1"/>
</dbReference>
<evidence type="ECO:0000259" key="4">
    <source>
        <dbReference type="PROSITE" id="PS51387"/>
    </source>
</evidence>
<evidence type="ECO:0000256" key="2">
    <source>
        <dbReference type="ARBA" id="ARBA00022827"/>
    </source>
</evidence>
<proteinExistence type="predicted"/>
<dbReference type="Gene3D" id="3.30.43.10">
    <property type="entry name" value="Uridine Diphospho-n-acetylenolpyruvylglucosamine Reductase, domain 2"/>
    <property type="match status" value="1"/>
</dbReference>
<gene>
    <name evidence="5" type="ORF">PHY01_36740</name>
</gene>
<dbReference type="RefSeq" id="WP_141280213.1">
    <property type="nucleotide sequence ID" value="NZ_BAAARZ010000005.1"/>
</dbReference>
<dbReference type="Gene3D" id="3.30.465.10">
    <property type="match status" value="1"/>
</dbReference>
<feature type="domain" description="FAD-binding PCMH-type" evidence="4">
    <location>
        <begin position="1"/>
        <end position="177"/>
    </location>
</feature>
<evidence type="ECO:0000313" key="5">
    <source>
        <dbReference type="EMBL" id="GEC21391.1"/>
    </source>
</evidence>
<dbReference type="SUPFAM" id="SSF55447">
    <property type="entry name" value="CO dehydrogenase flavoprotein C-terminal domain-like"/>
    <property type="match status" value="1"/>
</dbReference>
<dbReference type="SMART" id="SM01092">
    <property type="entry name" value="CO_deh_flav_C"/>
    <property type="match status" value="1"/>
</dbReference>
<organism evidence="5 6">
    <name type="scientific">Pseudonocardia hydrocarbonoxydans</name>
    <dbReference type="NCBI Taxonomy" id="76726"/>
    <lineage>
        <taxon>Bacteria</taxon>
        <taxon>Bacillati</taxon>
        <taxon>Actinomycetota</taxon>
        <taxon>Actinomycetes</taxon>
        <taxon>Pseudonocardiales</taxon>
        <taxon>Pseudonocardiaceae</taxon>
        <taxon>Pseudonocardia</taxon>
    </lineage>
</organism>
<dbReference type="GO" id="GO:0016491">
    <property type="term" value="F:oxidoreductase activity"/>
    <property type="evidence" value="ECO:0007669"/>
    <property type="project" value="UniProtKB-KW"/>
</dbReference>
<name>A0A4Y3WSW3_9PSEU</name>
<dbReference type="PANTHER" id="PTHR42659">
    <property type="entry name" value="XANTHINE DEHYDROGENASE SUBUNIT C-RELATED"/>
    <property type="match status" value="1"/>
</dbReference>
<dbReference type="AlphaFoldDB" id="A0A4Y3WSW3"/>
<keyword evidence="2" id="KW-0274">FAD</keyword>
<reference evidence="5 6" key="1">
    <citation type="submission" date="2019-06" db="EMBL/GenBank/DDBJ databases">
        <title>Whole genome shotgun sequence of Pseudonocardia hydrocarbonoxydans NBRC 14498.</title>
        <authorList>
            <person name="Hosoyama A."/>
            <person name="Uohara A."/>
            <person name="Ohji S."/>
            <person name="Ichikawa N."/>
        </authorList>
    </citation>
    <scope>NUCLEOTIDE SEQUENCE [LARGE SCALE GENOMIC DNA]</scope>
    <source>
        <strain evidence="5 6">NBRC 14498</strain>
    </source>
</reference>
<dbReference type="GO" id="GO:0071949">
    <property type="term" value="F:FAD binding"/>
    <property type="evidence" value="ECO:0007669"/>
    <property type="project" value="InterPro"/>
</dbReference>
<dbReference type="InterPro" id="IPR005107">
    <property type="entry name" value="CO_DH_flav_C"/>
</dbReference>
<dbReference type="InterPro" id="IPR036683">
    <property type="entry name" value="CO_DH_flav_C_dom_sf"/>
</dbReference>
<comment type="caution">
    <text evidence="5">The sequence shown here is derived from an EMBL/GenBank/DDBJ whole genome shotgun (WGS) entry which is preliminary data.</text>
</comment>